<dbReference type="Pfam" id="PF14257">
    <property type="entry name" value="DUF4349"/>
    <property type="match status" value="1"/>
</dbReference>
<dbReference type="InterPro" id="IPR025645">
    <property type="entry name" value="DUF4349"/>
</dbReference>
<dbReference type="PROSITE" id="PS51257">
    <property type="entry name" value="PROKAR_LIPOPROTEIN"/>
    <property type="match status" value="1"/>
</dbReference>
<accession>A0A942UNR3</accession>
<sequence>MKRQSIFILLLSSLFVLMAACSSSDLSESGKSDSAGSNEIAMKSEMDQSTAEDSVEEKSGEINTNRMIIHQANLQVNVKNLEKAQLKIEKKVNEYGGYIVESNVYRENDETVSGRIMVRVPEKYFQKFLTDAEEEAINVLERNVTGQDVTEEYVDLESRVKSKRAVEARLLEFMNNANKTGDLLKISSDLAQVQEEIEVIVGKMKYLENQTSYSTIDIYMIEKSVRIPGIDNENLDTWEKTKKQLASSINFLLAAGSELIVFFIGNLPVIVILLLVGAGIYFMIKRKKKRD</sequence>
<evidence type="ECO:0000313" key="4">
    <source>
        <dbReference type="EMBL" id="MBS4221284.1"/>
    </source>
</evidence>
<evidence type="ECO:0000256" key="2">
    <source>
        <dbReference type="SAM" id="SignalP"/>
    </source>
</evidence>
<keyword evidence="5" id="KW-1185">Reference proteome</keyword>
<evidence type="ECO:0000259" key="3">
    <source>
        <dbReference type="Pfam" id="PF14257"/>
    </source>
</evidence>
<dbReference type="RefSeq" id="WP_213096324.1">
    <property type="nucleotide sequence ID" value="NZ_JAGYPH010000001.1"/>
</dbReference>
<comment type="caution">
    <text evidence="4">The sequence shown here is derived from an EMBL/GenBank/DDBJ whole genome shotgun (WGS) entry which is preliminary data.</text>
</comment>
<name>A0A942UNR3_9BACI</name>
<dbReference type="Proteomes" id="UP000676456">
    <property type="component" value="Unassembled WGS sequence"/>
</dbReference>
<reference evidence="4 5" key="1">
    <citation type="submission" date="2021-05" db="EMBL/GenBank/DDBJ databases">
        <title>Novel Bacillus species.</title>
        <authorList>
            <person name="Liu G."/>
        </authorList>
    </citation>
    <scope>NUCLEOTIDE SEQUENCE [LARGE SCALE GENOMIC DNA]</scope>
    <source>
        <strain evidence="4 5">FJAT-49682</strain>
    </source>
</reference>
<keyword evidence="1" id="KW-1133">Transmembrane helix</keyword>
<proteinExistence type="predicted"/>
<dbReference type="EMBL" id="JAGYPN010000001">
    <property type="protein sequence ID" value="MBS4221284.1"/>
    <property type="molecule type" value="Genomic_DNA"/>
</dbReference>
<feature type="transmembrane region" description="Helical" evidence="1">
    <location>
        <begin position="259"/>
        <end position="284"/>
    </location>
</feature>
<gene>
    <name evidence="4" type="ORF">KHA91_00760</name>
</gene>
<feature type="domain" description="DUF4349" evidence="3">
    <location>
        <begin position="66"/>
        <end position="280"/>
    </location>
</feature>
<feature type="chain" id="PRO_5039699716" evidence="2">
    <location>
        <begin position="20"/>
        <end position="291"/>
    </location>
</feature>
<keyword evidence="1" id="KW-0472">Membrane</keyword>
<evidence type="ECO:0000256" key="1">
    <source>
        <dbReference type="SAM" id="Phobius"/>
    </source>
</evidence>
<protein>
    <submittedName>
        <fullName evidence="4">DUF4349 domain-containing protein</fullName>
    </submittedName>
</protein>
<feature type="signal peptide" evidence="2">
    <location>
        <begin position="1"/>
        <end position="19"/>
    </location>
</feature>
<evidence type="ECO:0000313" key="5">
    <source>
        <dbReference type="Proteomes" id="UP000676456"/>
    </source>
</evidence>
<organism evidence="4 5">
    <name type="scientific">Lederbergia citrea</name>
    <dbReference type="NCBI Taxonomy" id="2833581"/>
    <lineage>
        <taxon>Bacteria</taxon>
        <taxon>Bacillati</taxon>
        <taxon>Bacillota</taxon>
        <taxon>Bacilli</taxon>
        <taxon>Bacillales</taxon>
        <taxon>Bacillaceae</taxon>
        <taxon>Lederbergia</taxon>
    </lineage>
</organism>
<keyword evidence="1" id="KW-0812">Transmembrane</keyword>
<keyword evidence="2" id="KW-0732">Signal</keyword>
<dbReference type="AlphaFoldDB" id="A0A942UNR3"/>